<dbReference type="InterPro" id="IPR013750">
    <property type="entry name" value="GHMP_kinase_C_dom"/>
</dbReference>
<feature type="domain" description="GHMP kinase C-terminal" evidence="3">
    <location>
        <begin position="230"/>
        <end position="292"/>
    </location>
</feature>
<keyword evidence="5" id="KW-1185">Reference proteome</keyword>
<gene>
    <name evidence="4" type="ORF">LZC95_21300</name>
</gene>
<evidence type="ECO:0000259" key="3">
    <source>
        <dbReference type="Pfam" id="PF08544"/>
    </source>
</evidence>
<accession>A0ABZ2KL13</accession>
<dbReference type="Pfam" id="PF08544">
    <property type="entry name" value="GHMP_kinases_C"/>
    <property type="match status" value="1"/>
</dbReference>
<evidence type="ECO:0000256" key="1">
    <source>
        <dbReference type="ARBA" id="ARBA00022777"/>
    </source>
</evidence>
<reference evidence="4 5" key="1">
    <citation type="submission" date="2021-12" db="EMBL/GenBank/DDBJ databases">
        <title>Discovery of the Pendulisporaceae a myxobacterial family with distinct sporulation behavior and unique specialized metabolism.</title>
        <authorList>
            <person name="Garcia R."/>
            <person name="Popoff A."/>
            <person name="Bader C.D."/>
            <person name="Loehr J."/>
            <person name="Walesch S."/>
            <person name="Walt C."/>
            <person name="Boldt J."/>
            <person name="Bunk B."/>
            <person name="Haeckl F.J.F.P.J."/>
            <person name="Gunesch A.P."/>
            <person name="Birkelbach J."/>
            <person name="Nuebel U."/>
            <person name="Pietschmann T."/>
            <person name="Bach T."/>
            <person name="Mueller R."/>
        </authorList>
    </citation>
    <scope>NUCLEOTIDE SEQUENCE [LARGE SCALE GENOMIC DNA]</scope>
    <source>
        <strain evidence="4 5">MSr12523</strain>
    </source>
</reference>
<dbReference type="RefSeq" id="WP_394849979.1">
    <property type="nucleotide sequence ID" value="NZ_CP089982.1"/>
</dbReference>
<dbReference type="Pfam" id="PF00288">
    <property type="entry name" value="GHMP_kinases_N"/>
    <property type="match status" value="1"/>
</dbReference>
<evidence type="ECO:0000313" key="5">
    <source>
        <dbReference type="Proteomes" id="UP001379533"/>
    </source>
</evidence>
<dbReference type="Proteomes" id="UP001379533">
    <property type="component" value="Chromosome"/>
</dbReference>
<dbReference type="SUPFAM" id="SSF54211">
    <property type="entry name" value="Ribosomal protein S5 domain 2-like"/>
    <property type="match status" value="1"/>
</dbReference>
<dbReference type="InterPro" id="IPR006204">
    <property type="entry name" value="GHMP_kinase_N_dom"/>
</dbReference>
<name>A0ABZ2KL13_9BACT</name>
<dbReference type="EMBL" id="CP089982">
    <property type="protein sequence ID" value="WXA99345.1"/>
    <property type="molecule type" value="Genomic_DNA"/>
</dbReference>
<feature type="domain" description="GHMP kinase N-terminal" evidence="2">
    <location>
        <begin position="92"/>
        <end position="158"/>
    </location>
</feature>
<dbReference type="InterPro" id="IPR014721">
    <property type="entry name" value="Ribsml_uS5_D2-typ_fold_subgr"/>
</dbReference>
<proteinExistence type="predicted"/>
<evidence type="ECO:0000313" key="4">
    <source>
        <dbReference type="EMBL" id="WXA99345.1"/>
    </source>
</evidence>
<sequence length="320" mass="34285">MSTSRLPADFLEADGARAIASARSRVAFRVGNGVSTGHHGEILQGVFEDERGGVHGGLVTLACGIYSSRVTFAPDVGSPLEVLPHWKVKSRRAAELVLRWGGGEALGGKLVIDSNTPVGWGLGSSTSDVIATIRAVSQAIGQHVDSRRVADLAVRAEVASDATMFEDRTVLFAQRNGTILEDFGVSIPALDIHGFTTDARGGLDTLSLSPAQYGWRELECFRVLRGLFRRAMVTQDPRLVAHVATASARINQAYLPKPHFEAIERLVEEVGAIGLQVAHSGPVVGLIFDPREACGAEQLECIEARLEALGFSCTTRFSTR</sequence>
<dbReference type="Gene3D" id="3.30.230.10">
    <property type="match status" value="1"/>
</dbReference>
<evidence type="ECO:0008006" key="6">
    <source>
        <dbReference type="Google" id="ProtNLM"/>
    </source>
</evidence>
<dbReference type="InterPro" id="IPR012363">
    <property type="entry name" value="PduX"/>
</dbReference>
<organism evidence="4 5">
    <name type="scientific">Pendulispora brunnea</name>
    <dbReference type="NCBI Taxonomy" id="2905690"/>
    <lineage>
        <taxon>Bacteria</taxon>
        <taxon>Pseudomonadati</taxon>
        <taxon>Myxococcota</taxon>
        <taxon>Myxococcia</taxon>
        <taxon>Myxococcales</taxon>
        <taxon>Sorangiineae</taxon>
        <taxon>Pendulisporaceae</taxon>
        <taxon>Pendulispora</taxon>
    </lineage>
</organism>
<keyword evidence="1" id="KW-0418">Kinase</keyword>
<dbReference type="PIRSF" id="PIRSF033887">
    <property type="entry name" value="PduX"/>
    <property type="match status" value="1"/>
</dbReference>
<dbReference type="InterPro" id="IPR020568">
    <property type="entry name" value="Ribosomal_Su5_D2-typ_SF"/>
</dbReference>
<evidence type="ECO:0000259" key="2">
    <source>
        <dbReference type="Pfam" id="PF00288"/>
    </source>
</evidence>
<keyword evidence="1" id="KW-0808">Transferase</keyword>
<protein>
    <recommendedName>
        <fullName evidence="6">GHMP kinase N-terminal domain-containing protein</fullName>
    </recommendedName>
</protein>